<accession>A0ABT4IH95</accession>
<name>A0ABT4IH95_9EURY</name>
<organism evidence="1 2">
    <name type="scientific">Methanocorpusculum petauri</name>
    <dbReference type="NCBI Taxonomy" id="3002863"/>
    <lineage>
        <taxon>Archaea</taxon>
        <taxon>Methanobacteriati</taxon>
        <taxon>Methanobacteriota</taxon>
        <taxon>Stenosarchaea group</taxon>
        <taxon>Methanomicrobia</taxon>
        <taxon>Methanomicrobiales</taxon>
        <taxon>Methanocorpusculaceae</taxon>
        <taxon>Methanocorpusculum</taxon>
    </lineage>
</organism>
<dbReference type="Proteomes" id="UP001141422">
    <property type="component" value="Unassembled WGS sequence"/>
</dbReference>
<dbReference type="RefSeq" id="WP_268925311.1">
    <property type="nucleotide sequence ID" value="NZ_JAPTGB010000016.1"/>
</dbReference>
<proteinExistence type="predicted"/>
<comment type="caution">
    <text evidence="1">The sequence shown here is derived from an EMBL/GenBank/DDBJ whole genome shotgun (WGS) entry which is preliminary data.</text>
</comment>
<reference evidence="1" key="1">
    <citation type="submission" date="2022-12" db="EMBL/GenBank/DDBJ databases">
        <title>Isolation and characterisation of novel Methanocorpusculum spp. from native Australian herbivores indicates the genus is ancestrally host-associated.</title>
        <authorList>
            <person name="Volmer J.G."/>
            <person name="Soo R.M."/>
            <person name="Evans P.N."/>
            <person name="Hoedt E.C."/>
            <person name="Astorga Alsina A.L."/>
            <person name="Woodcroft B.J."/>
            <person name="Tyson G.W."/>
            <person name="Hugenholtz P."/>
            <person name="Morrison M."/>
        </authorList>
    </citation>
    <scope>NUCLEOTIDE SEQUENCE</scope>
    <source>
        <strain evidence="1">MG</strain>
    </source>
</reference>
<gene>
    <name evidence="1" type="ORF">O0S10_07750</name>
</gene>
<evidence type="ECO:0000313" key="1">
    <source>
        <dbReference type="EMBL" id="MCZ0861116.1"/>
    </source>
</evidence>
<protein>
    <submittedName>
        <fullName evidence="1">Uncharacterized protein</fullName>
    </submittedName>
</protein>
<sequence>MGFRSVFGHKPDDVIEAEQQNEVLCKEFEEYILGIFPDEFEIERPDADGDIIPDFLVTDSSSGKRFAVVCVFQPKFKTPEDNSCDILECGTFEQVRAYKQFAHFERMPFFLIIGVGGLPDHPERVFSIPVEEIGCSELPKEACLRYERTPAGTFAYHEDHLE</sequence>
<evidence type="ECO:0000313" key="2">
    <source>
        <dbReference type="Proteomes" id="UP001141422"/>
    </source>
</evidence>
<dbReference type="EMBL" id="JAPTGB010000016">
    <property type="protein sequence ID" value="MCZ0861116.1"/>
    <property type="molecule type" value="Genomic_DNA"/>
</dbReference>
<keyword evidence="2" id="KW-1185">Reference proteome</keyword>